<accession>A0A3M8A231</accession>
<feature type="region of interest" description="Disordered" evidence="1">
    <location>
        <begin position="97"/>
        <end position="124"/>
    </location>
</feature>
<feature type="region of interest" description="Disordered" evidence="1">
    <location>
        <begin position="1"/>
        <end position="61"/>
    </location>
</feature>
<feature type="transmembrane region" description="Helical" evidence="2">
    <location>
        <begin position="251"/>
        <end position="276"/>
    </location>
</feature>
<dbReference type="EMBL" id="RHHB01000060">
    <property type="protein sequence ID" value="RNB44595.1"/>
    <property type="molecule type" value="Genomic_DNA"/>
</dbReference>
<evidence type="ECO:0000256" key="2">
    <source>
        <dbReference type="SAM" id="Phobius"/>
    </source>
</evidence>
<keyword evidence="4" id="KW-1185">Reference proteome</keyword>
<dbReference type="RefSeq" id="WP_122938371.1">
    <property type="nucleotide sequence ID" value="NZ_JBHSNT010000014.1"/>
</dbReference>
<sequence length="347" mass="36591">MSTTTPGSEPERRDEASEPTAPAETGEVHPAGAPEAAERIERVEQADVPPPEVEEPDDDTVAFIGTEEAVAEARAEEQDAAEAEAAARLDDAINRANADAAASEAPVAPTETAADEVPPPVPADSVRRETYVPAATVVAGTAAGAATLAPEPEPVAVAPASTPQAIYVQAPVPPKRLGNRGFGVLVGLIATAAFALLYAGAAFLLLTNGGNGVQVFTEFLVRPVFWVPIVAFFVAFALLALILNTSAWWTWAVFGLLIGVVVYFSYTGGALITVQAWQLTLADAQVFIAQRWLDPFAIVAAVIARELPIWFGGWIAAHGRTVNERNRVAVEEYDRMIAAGPRLQPQP</sequence>
<name>A0A3M8A231_9MICO</name>
<feature type="transmembrane region" description="Helical" evidence="2">
    <location>
        <begin position="182"/>
        <end position="205"/>
    </location>
</feature>
<keyword evidence="2" id="KW-0812">Transmembrane</keyword>
<dbReference type="Proteomes" id="UP000275048">
    <property type="component" value="Unassembled WGS sequence"/>
</dbReference>
<keyword evidence="2" id="KW-1133">Transmembrane helix</keyword>
<proteinExistence type="predicted"/>
<feature type="transmembrane region" description="Helical" evidence="2">
    <location>
        <begin position="296"/>
        <end position="317"/>
    </location>
</feature>
<dbReference type="OrthoDB" id="5109074at2"/>
<evidence type="ECO:0000313" key="3">
    <source>
        <dbReference type="EMBL" id="RNB44595.1"/>
    </source>
</evidence>
<evidence type="ECO:0000256" key="1">
    <source>
        <dbReference type="SAM" id="MobiDB-lite"/>
    </source>
</evidence>
<comment type="caution">
    <text evidence="3">The sequence shown here is derived from an EMBL/GenBank/DDBJ whole genome shotgun (WGS) entry which is preliminary data.</text>
</comment>
<feature type="compositionally biased region" description="Basic and acidic residues" evidence="1">
    <location>
        <begin position="36"/>
        <end position="45"/>
    </location>
</feature>
<reference evidence="3 4" key="1">
    <citation type="submission" date="2018-10" db="EMBL/GenBank/DDBJ databases">
        <title>Isolation, diversity and antibacterial activity of antinobacteria from the wheat rhizosphere soil.</title>
        <authorList>
            <person name="Sun T."/>
        </authorList>
    </citation>
    <scope>NUCLEOTIDE SEQUENCE [LARGE SCALE GENOMIC DNA]</scope>
    <source>
        <strain evidence="3 4">SJ-23</strain>
    </source>
</reference>
<organism evidence="3 4">
    <name type="scientific">Agromyces tardus</name>
    <dbReference type="NCBI Taxonomy" id="2583849"/>
    <lineage>
        <taxon>Bacteria</taxon>
        <taxon>Bacillati</taxon>
        <taxon>Actinomycetota</taxon>
        <taxon>Actinomycetes</taxon>
        <taxon>Micrococcales</taxon>
        <taxon>Microbacteriaceae</taxon>
        <taxon>Agromyces</taxon>
    </lineage>
</organism>
<protein>
    <submittedName>
        <fullName evidence="3">Uncharacterized protein</fullName>
    </submittedName>
</protein>
<dbReference type="AlphaFoldDB" id="A0A3M8A231"/>
<feature type="transmembrane region" description="Helical" evidence="2">
    <location>
        <begin position="225"/>
        <end position="244"/>
    </location>
</feature>
<gene>
    <name evidence="3" type="ORF">EDM22_17505</name>
</gene>
<keyword evidence="2" id="KW-0472">Membrane</keyword>
<evidence type="ECO:0000313" key="4">
    <source>
        <dbReference type="Proteomes" id="UP000275048"/>
    </source>
</evidence>
<feature type="compositionally biased region" description="Low complexity" evidence="1">
    <location>
        <begin position="97"/>
        <end position="112"/>
    </location>
</feature>